<gene>
    <name evidence="1" type="ORF">ACFFHQ_17425</name>
</gene>
<dbReference type="RefSeq" id="WP_066231165.1">
    <property type="nucleotide sequence ID" value="NZ_JBHLVN010000149.1"/>
</dbReference>
<dbReference type="InterPro" id="IPR024217">
    <property type="entry name" value="DUF3813"/>
</dbReference>
<name>A0ABV6GX60_9BACL</name>
<keyword evidence="2" id="KW-1185">Reference proteome</keyword>
<evidence type="ECO:0000313" key="1">
    <source>
        <dbReference type="EMBL" id="MFC0299097.1"/>
    </source>
</evidence>
<accession>A0ABV6GX60</accession>
<organism evidence="1 2">
    <name type="scientific">Geobacillus jurassicus</name>
    <dbReference type="NCBI Taxonomy" id="235932"/>
    <lineage>
        <taxon>Bacteria</taxon>
        <taxon>Bacillati</taxon>
        <taxon>Bacillota</taxon>
        <taxon>Bacilli</taxon>
        <taxon>Bacillales</taxon>
        <taxon>Anoxybacillaceae</taxon>
        <taxon>Geobacillus</taxon>
    </lineage>
</organism>
<evidence type="ECO:0000313" key="2">
    <source>
        <dbReference type="Proteomes" id="UP001589785"/>
    </source>
</evidence>
<proteinExistence type="predicted"/>
<dbReference type="EMBL" id="JBHLVN010000149">
    <property type="protein sequence ID" value="MFC0299097.1"/>
    <property type="molecule type" value="Genomic_DNA"/>
</dbReference>
<sequence length="69" mass="7560">MGNRLFQEARKAVAQAKQAANGEINMSVDRVDRAIAIAKNALSSAYAHSNTAEKAQLRQFQAELDELTQ</sequence>
<reference evidence="1 2" key="1">
    <citation type="submission" date="2024-09" db="EMBL/GenBank/DDBJ databases">
        <authorList>
            <person name="Sun Q."/>
            <person name="Mori K."/>
        </authorList>
    </citation>
    <scope>NUCLEOTIDE SEQUENCE [LARGE SCALE GENOMIC DNA]</scope>
    <source>
        <strain evidence="1 2">CCM 7224</strain>
    </source>
</reference>
<protein>
    <submittedName>
        <fullName evidence="1">DUF3813 domain-containing protein</fullName>
    </submittedName>
</protein>
<comment type="caution">
    <text evidence="1">The sequence shown here is derived from an EMBL/GenBank/DDBJ whole genome shotgun (WGS) entry which is preliminary data.</text>
</comment>
<dbReference type="Pfam" id="PF12758">
    <property type="entry name" value="DUF3813"/>
    <property type="match status" value="1"/>
</dbReference>
<dbReference type="Proteomes" id="UP001589785">
    <property type="component" value="Unassembled WGS sequence"/>
</dbReference>